<accession>A0A8S2WYX3</accession>
<dbReference type="InterPro" id="IPR004813">
    <property type="entry name" value="OPT"/>
</dbReference>
<dbReference type="GO" id="GO:0016020">
    <property type="term" value="C:membrane"/>
    <property type="evidence" value="ECO:0007669"/>
    <property type="project" value="UniProtKB-SubCell"/>
</dbReference>
<keyword evidence="7 8" id="KW-0472">Membrane</keyword>
<dbReference type="Pfam" id="PF03169">
    <property type="entry name" value="OPT"/>
    <property type="match status" value="1"/>
</dbReference>
<evidence type="ECO:0000256" key="6">
    <source>
        <dbReference type="ARBA" id="ARBA00022989"/>
    </source>
</evidence>
<dbReference type="PANTHER" id="PTHR22601">
    <property type="entry name" value="ISP4 LIKE PROTEIN"/>
    <property type="match status" value="1"/>
</dbReference>
<dbReference type="Proteomes" id="UP000682733">
    <property type="component" value="Unassembled WGS sequence"/>
</dbReference>
<comment type="caution">
    <text evidence="9">The sequence shown here is derived from an EMBL/GenBank/DDBJ whole genome shotgun (WGS) entry which is preliminary data.</text>
</comment>
<evidence type="ECO:0000313" key="9">
    <source>
        <dbReference type="EMBL" id="CAF4469843.1"/>
    </source>
</evidence>
<evidence type="ECO:0000256" key="2">
    <source>
        <dbReference type="ARBA" id="ARBA00022448"/>
    </source>
</evidence>
<keyword evidence="4" id="KW-0571">Peptide transport</keyword>
<proteinExistence type="predicted"/>
<feature type="transmembrane region" description="Helical" evidence="8">
    <location>
        <begin position="39"/>
        <end position="59"/>
    </location>
</feature>
<evidence type="ECO:0000256" key="7">
    <source>
        <dbReference type="ARBA" id="ARBA00023136"/>
    </source>
</evidence>
<feature type="transmembrane region" description="Helical" evidence="8">
    <location>
        <begin position="66"/>
        <end position="89"/>
    </location>
</feature>
<dbReference type="GO" id="GO:0035673">
    <property type="term" value="F:oligopeptide transmembrane transporter activity"/>
    <property type="evidence" value="ECO:0007669"/>
    <property type="project" value="InterPro"/>
</dbReference>
<evidence type="ECO:0000256" key="4">
    <source>
        <dbReference type="ARBA" id="ARBA00022856"/>
    </source>
</evidence>
<dbReference type="GO" id="GO:0015031">
    <property type="term" value="P:protein transport"/>
    <property type="evidence" value="ECO:0007669"/>
    <property type="project" value="UniProtKB-KW"/>
</dbReference>
<keyword evidence="3 8" id="KW-0812">Transmembrane</keyword>
<dbReference type="InterPro" id="IPR004648">
    <property type="entry name" value="Oligpept_transpt"/>
</dbReference>
<organism evidence="9 10">
    <name type="scientific">Didymodactylos carnosus</name>
    <dbReference type="NCBI Taxonomy" id="1234261"/>
    <lineage>
        <taxon>Eukaryota</taxon>
        <taxon>Metazoa</taxon>
        <taxon>Spiralia</taxon>
        <taxon>Gnathifera</taxon>
        <taxon>Rotifera</taxon>
        <taxon>Eurotatoria</taxon>
        <taxon>Bdelloidea</taxon>
        <taxon>Philodinida</taxon>
        <taxon>Philodinidae</taxon>
        <taxon>Didymodactylos</taxon>
    </lineage>
</organism>
<evidence type="ECO:0000256" key="1">
    <source>
        <dbReference type="ARBA" id="ARBA00004141"/>
    </source>
</evidence>
<evidence type="ECO:0000256" key="5">
    <source>
        <dbReference type="ARBA" id="ARBA00022927"/>
    </source>
</evidence>
<keyword evidence="5" id="KW-0653">Protein transport</keyword>
<protein>
    <submittedName>
        <fullName evidence="9">Uncharacterized protein</fullName>
    </submittedName>
</protein>
<dbReference type="AlphaFoldDB" id="A0A8S2WYX3"/>
<dbReference type="EMBL" id="CAJOBA010087484">
    <property type="protein sequence ID" value="CAF4469843.1"/>
    <property type="molecule type" value="Genomic_DNA"/>
</dbReference>
<keyword evidence="6 8" id="KW-1133">Transmembrane helix</keyword>
<sequence length="120" mass="13820">ALLTFLFWLVSKKYSEIKWIKYVHFPLMFLVADFVPDPVPAGSVLSWLLVGFIFHLIIHRWWRDRYALLFSIAMDLGVAVSSVIIFFALTNRLIQFPNWWGSGGHYGDGCPLSHANYTGQ</sequence>
<name>A0A8S2WYX3_9BILA</name>
<evidence type="ECO:0000256" key="3">
    <source>
        <dbReference type="ARBA" id="ARBA00022692"/>
    </source>
</evidence>
<evidence type="ECO:0000313" key="10">
    <source>
        <dbReference type="Proteomes" id="UP000682733"/>
    </source>
</evidence>
<evidence type="ECO:0000256" key="8">
    <source>
        <dbReference type="SAM" id="Phobius"/>
    </source>
</evidence>
<keyword evidence="2" id="KW-0813">Transport</keyword>
<comment type="subcellular location">
    <subcellularLocation>
        <location evidence="1">Membrane</location>
        <topology evidence="1">Multi-pass membrane protein</topology>
    </subcellularLocation>
</comment>
<gene>
    <name evidence="9" type="ORF">TMI583_LOCUS46641</name>
</gene>
<reference evidence="9" key="1">
    <citation type="submission" date="2021-02" db="EMBL/GenBank/DDBJ databases">
        <authorList>
            <person name="Nowell W R."/>
        </authorList>
    </citation>
    <scope>NUCLEOTIDE SEQUENCE</scope>
</reference>
<feature type="non-terminal residue" evidence="9">
    <location>
        <position position="1"/>
    </location>
</feature>